<feature type="region of interest" description="Disordered" evidence="1">
    <location>
        <begin position="994"/>
        <end position="1027"/>
    </location>
</feature>
<accession>A0AB39ZJN7</accession>
<dbReference type="InterPro" id="IPR050713">
    <property type="entry name" value="RTP_Phos/Ushers"/>
</dbReference>
<proteinExistence type="predicted"/>
<keyword evidence="3" id="KW-0732">Signal</keyword>
<dbReference type="PANTHER" id="PTHR46957">
    <property type="entry name" value="CYTOKINE RECEPTOR"/>
    <property type="match status" value="1"/>
</dbReference>
<evidence type="ECO:0000256" key="3">
    <source>
        <dbReference type="SAM" id="SignalP"/>
    </source>
</evidence>
<dbReference type="CDD" id="cd00063">
    <property type="entry name" value="FN3"/>
    <property type="match status" value="3"/>
</dbReference>
<reference evidence="6" key="1">
    <citation type="submission" date="2025-08" db="UniProtKB">
        <authorList>
            <consortium name="RefSeq"/>
        </authorList>
    </citation>
    <scope>IDENTIFICATION</scope>
</reference>
<dbReference type="GO" id="GO:0016020">
    <property type="term" value="C:membrane"/>
    <property type="evidence" value="ECO:0007669"/>
    <property type="project" value="UniProtKB-SubCell"/>
</dbReference>
<keyword evidence="5" id="KW-1185">Reference proteome</keyword>
<feature type="domain" description="Fibronectin type-III" evidence="4">
    <location>
        <begin position="539"/>
        <end position="634"/>
    </location>
</feature>
<name>A0AB39ZJN7_DROSZ</name>
<keyword evidence="2" id="KW-0812">Transmembrane</keyword>
<evidence type="ECO:0000256" key="2">
    <source>
        <dbReference type="SAM" id="Phobius"/>
    </source>
</evidence>
<dbReference type="Proteomes" id="UP001652628">
    <property type="component" value="Chromosome X"/>
</dbReference>
<keyword evidence="6" id="KW-0675">Receptor</keyword>
<feature type="compositionally biased region" description="Basic and acidic residues" evidence="1">
    <location>
        <begin position="1039"/>
        <end position="1070"/>
    </location>
</feature>
<dbReference type="Gene3D" id="2.60.40.10">
    <property type="entry name" value="Immunoglobulins"/>
    <property type="match status" value="4"/>
</dbReference>
<dbReference type="SUPFAM" id="SSF49265">
    <property type="entry name" value="Fibronectin type III"/>
    <property type="match status" value="3"/>
</dbReference>
<protein>
    <submittedName>
        <fullName evidence="6">Cytokine receptor</fullName>
    </submittedName>
</protein>
<dbReference type="InterPro" id="IPR013783">
    <property type="entry name" value="Ig-like_fold"/>
</dbReference>
<dbReference type="GeneID" id="108015202"/>
<evidence type="ECO:0000256" key="1">
    <source>
        <dbReference type="SAM" id="MobiDB-lite"/>
    </source>
</evidence>
<sequence length="1293" mass="143722">MLLQAQLVLLLVLLTGWCGRCGAKTVIIEPGWMEPSKVEQHIGGDLNIRCMINEEYFRTSPDHCLVSELYVTGGGKQYRDPKNIRILNNTTILFTDTNATEQEHEYLCMCGDYVINKAMVYVGTSPLLVRDFNCLDYDFQFMVCNFTQPPNKVITKYNISYNTNNDWRYSNTLDCNFDSAPLVTCNLTDDNYKRFSETFYFRLLIMNALGQETQNITINHFERLVPARPGQNLTLVNRTESSVCLSWEMPRRSNYNRGLVWQVAVDPQNFDTISRPSWLNNSSTIKDMLCLTELPFAGYNYTLRVRVRANQNNTLWSEPLIYAFATAPARPRRPPRVTYGSFYVYSSEEGMRIYWEPLEAHELNGPDFRYVISEYRINGHKVNSSLIKVESNSAMIDHWNMSAVHSFLIRSSNSEGVSVNATPMTIGPISNVDFKQREPKNIRSVYHPTNKSYTLSWEPPEDHVELSNYTVFWCVPKPALLSECEGSIRFAEVPRGQHQFTTARDQLPTLHMAVSANYRSHNLGLRWTICSSDKKDDLAKMEPSIDVATSTTLTVSWGTQRVCAVILAGYNLTYCQRSTGRPDNCTTVKIDRYTNKHVIQNLVPYTDYSVKMLMYSETRASKYSDELVNRTAEAAPSQPRELQLLRVTSASAELAWKPPLLANGVVRAYEGSYRSLRDNITETFRVSAAADELVDNEKPINFRLGNLTAFTQYEVSVQARTLYPSETSNVIFFSTAIGVPSPPKLQVINGKDQSSRLDWEPPRMPAGRIDFYEISQRDNNASCLWSTILPGNNRSYVMPTPRCTSHNPFQLAVRAINVEQHPQLDGVDGAEGGALLLMSATGQGCEPRTDALGEEERVQFEAYAANMTAYRLYRSDWDVYGFICTPDTHSVKAMYQTIEVTVAILVLGVIFYLVYKKYRKMSDIDLVLPQGIIETLKKQPMDMGGLGLGIGPDSSVSGGIVCTRVDDSPQYTPQDLPHDFSNFGSESSKLLLRTASSSGGGGCTDRDGYDDHQERGAISAAGPPTSYLAMRHGLLVQNDQEREREREQAREREQQQQRESDAEREGREQRSTNGYIKPTQMKSWIGSDPSESGDAFSVPAITMPAPMSLPMAQIPLSGYVPVPIPQSRLNAAPVQPFAPPTVAPSAATAAAASTFFPPAHLLNMDNYVQASDLHKLKPLVAAPLPSAGGAVFAGSPPAALPMRQLPPVPSAGPATAPAPKLADIGYTTMEQLQRTGLIKPPLNAATTAAVGSPTHAAGGASAGPNAHSRLQPQITGYVTPQDLNALAHNRHVL</sequence>
<evidence type="ECO:0000259" key="4">
    <source>
        <dbReference type="PROSITE" id="PS50853"/>
    </source>
</evidence>
<evidence type="ECO:0000313" key="5">
    <source>
        <dbReference type="Proteomes" id="UP001652628"/>
    </source>
</evidence>
<feature type="signal peptide" evidence="3">
    <location>
        <begin position="1"/>
        <end position="23"/>
    </location>
</feature>
<organism evidence="5 6">
    <name type="scientific">Drosophila suzukii</name>
    <name type="common">Spotted-wing drosophila fruit fly</name>
    <dbReference type="NCBI Taxonomy" id="28584"/>
    <lineage>
        <taxon>Eukaryota</taxon>
        <taxon>Metazoa</taxon>
        <taxon>Ecdysozoa</taxon>
        <taxon>Arthropoda</taxon>
        <taxon>Hexapoda</taxon>
        <taxon>Insecta</taxon>
        <taxon>Pterygota</taxon>
        <taxon>Neoptera</taxon>
        <taxon>Endopterygota</taxon>
        <taxon>Diptera</taxon>
        <taxon>Brachycera</taxon>
        <taxon>Muscomorpha</taxon>
        <taxon>Ephydroidea</taxon>
        <taxon>Drosophilidae</taxon>
        <taxon>Drosophila</taxon>
        <taxon>Sophophora</taxon>
    </lineage>
</organism>
<evidence type="ECO:0000313" key="6">
    <source>
        <dbReference type="RefSeq" id="XP_016937016.3"/>
    </source>
</evidence>
<dbReference type="RefSeq" id="XP_016937016.3">
    <property type="nucleotide sequence ID" value="XM_017081527.4"/>
</dbReference>
<dbReference type="PROSITE" id="PS50853">
    <property type="entry name" value="FN3"/>
    <property type="match status" value="4"/>
</dbReference>
<feature type="chain" id="PRO_5045475351" evidence="3">
    <location>
        <begin position="24"/>
        <end position="1293"/>
    </location>
</feature>
<dbReference type="InterPro" id="IPR036116">
    <property type="entry name" value="FN3_sf"/>
</dbReference>
<dbReference type="SMART" id="SM00060">
    <property type="entry name" value="FN3"/>
    <property type="match status" value="4"/>
</dbReference>
<keyword evidence="2" id="KW-0472">Membrane</keyword>
<feature type="region of interest" description="Disordered" evidence="1">
    <location>
        <begin position="1039"/>
        <end position="1092"/>
    </location>
</feature>
<feature type="compositionally biased region" description="Basic and acidic residues" evidence="1">
    <location>
        <begin position="1004"/>
        <end position="1015"/>
    </location>
</feature>
<dbReference type="Pfam" id="PF00041">
    <property type="entry name" value="fn3"/>
    <property type="match status" value="2"/>
</dbReference>
<dbReference type="PANTHER" id="PTHR46957:SF3">
    <property type="entry name" value="CYTOKINE RECEPTOR"/>
    <property type="match status" value="1"/>
</dbReference>
<keyword evidence="2" id="KW-1133">Transmembrane helix</keyword>
<feature type="domain" description="Fibronectin type-III" evidence="4">
    <location>
        <begin position="638"/>
        <end position="738"/>
    </location>
</feature>
<feature type="domain" description="Fibronectin type-III" evidence="4">
    <location>
        <begin position="739"/>
        <end position="844"/>
    </location>
</feature>
<feature type="domain" description="Fibronectin type-III" evidence="4">
    <location>
        <begin position="229"/>
        <end position="329"/>
    </location>
</feature>
<dbReference type="InterPro" id="IPR003961">
    <property type="entry name" value="FN3_dom"/>
</dbReference>
<feature type="transmembrane region" description="Helical" evidence="2">
    <location>
        <begin position="893"/>
        <end position="915"/>
    </location>
</feature>
<gene>
    <name evidence="6" type="primary">dome</name>
</gene>